<evidence type="ECO:0000259" key="4">
    <source>
        <dbReference type="SMART" id="SM00563"/>
    </source>
</evidence>
<dbReference type="RefSeq" id="WP_229338528.1">
    <property type="nucleotide sequence ID" value="NZ_JAJBZG010000001.1"/>
</dbReference>
<comment type="pathway">
    <text evidence="1">Lipid metabolism.</text>
</comment>
<dbReference type="AlphaFoldDB" id="A0A9X1LGR6"/>
<evidence type="ECO:0000256" key="2">
    <source>
        <dbReference type="ARBA" id="ARBA00022679"/>
    </source>
</evidence>
<gene>
    <name evidence="5" type="ORF">LGQ90_02185</name>
</gene>
<dbReference type="SUPFAM" id="SSF69593">
    <property type="entry name" value="Glycerol-3-phosphate (1)-acyltransferase"/>
    <property type="match status" value="1"/>
</dbReference>
<dbReference type="GO" id="GO:0003841">
    <property type="term" value="F:1-acylglycerol-3-phosphate O-acyltransferase activity"/>
    <property type="evidence" value="ECO:0007669"/>
    <property type="project" value="TreeGrafter"/>
</dbReference>
<evidence type="ECO:0000313" key="6">
    <source>
        <dbReference type="Proteomes" id="UP001139414"/>
    </source>
</evidence>
<reference evidence="5" key="1">
    <citation type="submission" date="2021-10" db="EMBL/GenBank/DDBJ databases">
        <title>Gramella sp. ASW11-100T, isolated from marine sediment.</title>
        <authorList>
            <person name="Xia C."/>
        </authorList>
    </citation>
    <scope>NUCLEOTIDE SEQUENCE</scope>
    <source>
        <strain evidence="5">ASW11-100</strain>
    </source>
</reference>
<accession>A0A9X1LGR6</accession>
<dbReference type="Proteomes" id="UP001139414">
    <property type="component" value="Unassembled WGS sequence"/>
</dbReference>
<evidence type="ECO:0000313" key="5">
    <source>
        <dbReference type="EMBL" id="MCB7480061.1"/>
    </source>
</evidence>
<proteinExistence type="predicted"/>
<evidence type="ECO:0000256" key="1">
    <source>
        <dbReference type="ARBA" id="ARBA00005189"/>
    </source>
</evidence>
<organism evidence="5 6">
    <name type="scientific">Christiangramia sediminis</name>
    <dbReference type="NCBI Taxonomy" id="2881336"/>
    <lineage>
        <taxon>Bacteria</taxon>
        <taxon>Pseudomonadati</taxon>
        <taxon>Bacteroidota</taxon>
        <taxon>Flavobacteriia</taxon>
        <taxon>Flavobacteriales</taxon>
        <taxon>Flavobacteriaceae</taxon>
        <taxon>Christiangramia</taxon>
    </lineage>
</organism>
<keyword evidence="6" id="KW-1185">Reference proteome</keyword>
<name>A0A9X1LGR6_9FLAO</name>
<comment type="caution">
    <text evidence="5">The sequence shown here is derived from an EMBL/GenBank/DDBJ whole genome shotgun (WGS) entry which is preliminary data.</text>
</comment>
<keyword evidence="2" id="KW-0808">Transferase</keyword>
<dbReference type="GO" id="GO:0006654">
    <property type="term" value="P:phosphatidic acid biosynthetic process"/>
    <property type="evidence" value="ECO:0007669"/>
    <property type="project" value="TreeGrafter"/>
</dbReference>
<keyword evidence="3 5" id="KW-0012">Acyltransferase</keyword>
<dbReference type="SMART" id="SM00563">
    <property type="entry name" value="PlsC"/>
    <property type="match status" value="1"/>
</dbReference>
<dbReference type="PANTHER" id="PTHR10434">
    <property type="entry name" value="1-ACYL-SN-GLYCEROL-3-PHOSPHATE ACYLTRANSFERASE"/>
    <property type="match status" value="1"/>
</dbReference>
<protein>
    <submittedName>
        <fullName evidence="5">1-acyl-sn-glycerol-3-phosphate acyltransferase</fullName>
    </submittedName>
</protein>
<dbReference type="Pfam" id="PF01553">
    <property type="entry name" value="Acyltransferase"/>
    <property type="match status" value="1"/>
</dbReference>
<dbReference type="PANTHER" id="PTHR10434:SF9">
    <property type="entry name" value="PHOSPHOLIPID_GLYCEROL ACYLTRANSFERASE DOMAIN-CONTAINING PROTEIN"/>
    <property type="match status" value="1"/>
</dbReference>
<dbReference type="EMBL" id="JAJBZG010000001">
    <property type="protein sequence ID" value="MCB7480061.1"/>
    <property type="molecule type" value="Genomic_DNA"/>
</dbReference>
<dbReference type="InterPro" id="IPR002123">
    <property type="entry name" value="Plipid/glycerol_acylTrfase"/>
</dbReference>
<sequence length="179" mass="20876">MKWLAKFVYFKLLGWKLENRFDPAIKKCVLIVAPHTSSYDFLIGILVRKIMGIQINFVGKKELFKPPFGWYFKAVGGSPIDRTGKQKKVDAIAQIFREKKIFRLAMSPEGTREKTEKWKTGFYYIALKAEVPITRVSFDYATKKVKISEPYWPTGDFQKDYTEIFSYYDGVVGKIPEKF</sequence>
<feature type="domain" description="Phospholipid/glycerol acyltransferase" evidence="4">
    <location>
        <begin position="29"/>
        <end position="141"/>
    </location>
</feature>
<evidence type="ECO:0000256" key="3">
    <source>
        <dbReference type="ARBA" id="ARBA00023315"/>
    </source>
</evidence>